<sequence length="175" mass="19907">RDIQLEQTFLGPISIPPRFVSRHLREWKESIDDRGVQVPSGIESVKPTFGNVKPSHETYALWGRVQWDERVFGGGEAEGVRRGEWVPKNSRGCAVPPVLSREKGRLEPVDDKRRVRPWTSPEGFVFPRVEENEGTRPGGKLRRGLAFREVVKYPEQRKVVMAAVARGAEAIRVRN</sequence>
<dbReference type="Proteomes" id="UP001212841">
    <property type="component" value="Unassembled WGS sequence"/>
</dbReference>
<protein>
    <submittedName>
        <fullName evidence="1">Uncharacterized protein</fullName>
    </submittedName>
</protein>
<keyword evidence="2" id="KW-1185">Reference proteome</keyword>
<evidence type="ECO:0000313" key="2">
    <source>
        <dbReference type="Proteomes" id="UP001212841"/>
    </source>
</evidence>
<gene>
    <name evidence="1" type="ORF">HK097_003694</name>
</gene>
<comment type="caution">
    <text evidence="1">The sequence shown here is derived from an EMBL/GenBank/DDBJ whole genome shotgun (WGS) entry which is preliminary data.</text>
</comment>
<organism evidence="1 2">
    <name type="scientific">Rhizophlyctis rosea</name>
    <dbReference type="NCBI Taxonomy" id="64517"/>
    <lineage>
        <taxon>Eukaryota</taxon>
        <taxon>Fungi</taxon>
        <taxon>Fungi incertae sedis</taxon>
        <taxon>Chytridiomycota</taxon>
        <taxon>Chytridiomycota incertae sedis</taxon>
        <taxon>Chytridiomycetes</taxon>
        <taxon>Rhizophlyctidales</taxon>
        <taxon>Rhizophlyctidaceae</taxon>
        <taxon>Rhizophlyctis</taxon>
    </lineage>
</organism>
<proteinExistence type="predicted"/>
<dbReference type="AlphaFoldDB" id="A0AAD5S2B1"/>
<name>A0AAD5S2B1_9FUNG</name>
<accession>A0AAD5S2B1</accession>
<reference evidence="1" key="1">
    <citation type="submission" date="2020-05" db="EMBL/GenBank/DDBJ databases">
        <title>Phylogenomic resolution of chytrid fungi.</title>
        <authorList>
            <person name="Stajich J.E."/>
            <person name="Amses K."/>
            <person name="Simmons R."/>
            <person name="Seto K."/>
            <person name="Myers J."/>
            <person name="Bonds A."/>
            <person name="Quandt C.A."/>
            <person name="Barry K."/>
            <person name="Liu P."/>
            <person name="Grigoriev I."/>
            <person name="Longcore J.E."/>
            <person name="James T.Y."/>
        </authorList>
    </citation>
    <scope>NUCLEOTIDE SEQUENCE</scope>
    <source>
        <strain evidence="1">JEL0318</strain>
    </source>
</reference>
<dbReference type="EMBL" id="JADGJD010001897">
    <property type="protein sequence ID" value="KAJ3036834.1"/>
    <property type="molecule type" value="Genomic_DNA"/>
</dbReference>
<evidence type="ECO:0000313" key="1">
    <source>
        <dbReference type="EMBL" id="KAJ3036834.1"/>
    </source>
</evidence>
<feature type="non-terminal residue" evidence="1">
    <location>
        <position position="1"/>
    </location>
</feature>